<evidence type="ECO:0000256" key="3">
    <source>
        <dbReference type="SAM" id="MobiDB-lite"/>
    </source>
</evidence>
<feature type="domain" description="CCHC-type" evidence="5">
    <location>
        <begin position="321"/>
        <end position="335"/>
    </location>
</feature>
<sequence length="363" mass="40593">MSFFFSLTLCSSVLGTVHAPSIFVHNVSPSSSAAATPAPISSFSKLVMTGSDDIDPGPTNVKIPKPQAFSGDKSAFTDWLQHVQMYFSFYSNCTEKERILITLSLMNQGYANTWSSAYYRKEEAKSIVAGRKFDWDEFVCALKESFAPINETGLAHTRLRELKQGNTLTDQFVTTFEQLMVEAGYGLVRDDSTDADHLIDILKANANRVIVQAVEDYDDMFSSHDFNLWMEKLRRRGKALEARNNGRVPSTTSSVSTRAPPVFPRYAPSPVTAAPIPSTVTHPTIANAPTQRDSTGVMYGGQGQPMDVDRQRARRTANRACYNCGGTDHFARDCPHPRAPRVQRLRRMVEEITDEEKRELRDF</sequence>
<dbReference type="SMART" id="SM00343">
    <property type="entry name" value="ZnF_C2HC"/>
    <property type="match status" value="1"/>
</dbReference>
<feature type="region of interest" description="Disordered" evidence="3">
    <location>
        <begin position="274"/>
        <end position="306"/>
    </location>
</feature>
<dbReference type="Pfam" id="PF03732">
    <property type="entry name" value="Retrotrans_gag"/>
    <property type="match status" value="1"/>
</dbReference>
<dbReference type="PROSITE" id="PS50158">
    <property type="entry name" value="ZF_CCHC"/>
    <property type="match status" value="1"/>
</dbReference>
<keyword evidence="7" id="KW-1185">Reference proteome</keyword>
<dbReference type="OrthoDB" id="2681631at2759"/>
<dbReference type="Pfam" id="PF00098">
    <property type="entry name" value="zf-CCHC"/>
    <property type="match status" value="1"/>
</dbReference>
<feature type="signal peptide" evidence="4">
    <location>
        <begin position="1"/>
        <end position="19"/>
    </location>
</feature>
<keyword evidence="2" id="KW-0863">Zinc-finger</keyword>
<dbReference type="GO" id="GO:0006397">
    <property type="term" value="P:mRNA processing"/>
    <property type="evidence" value="ECO:0007669"/>
    <property type="project" value="UniProtKB-KW"/>
</dbReference>
<dbReference type="InterPro" id="IPR005162">
    <property type="entry name" value="Retrotrans_gag_dom"/>
</dbReference>
<keyword evidence="1" id="KW-0507">mRNA processing</keyword>
<accession>A0A0C9TL53</accession>
<dbReference type="GO" id="GO:0008270">
    <property type="term" value="F:zinc ion binding"/>
    <property type="evidence" value="ECO:0007669"/>
    <property type="project" value="UniProtKB-KW"/>
</dbReference>
<evidence type="ECO:0000256" key="1">
    <source>
        <dbReference type="ARBA" id="ARBA00022664"/>
    </source>
</evidence>
<feature type="compositionally biased region" description="Polar residues" evidence="3">
    <location>
        <begin position="278"/>
        <end position="294"/>
    </location>
</feature>
<gene>
    <name evidence="6" type="ORF">PAXINDRAFT_18777</name>
</gene>
<evidence type="ECO:0000313" key="7">
    <source>
        <dbReference type="Proteomes" id="UP000053647"/>
    </source>
</evidence>
<dbReference type="EMBL" id="KN819710">
    <property type="protein sequence ID" value="KIJ08061.1"/>
    <property type="molecule type" value="Genomic_DNA"/>
</dbReference>
<dbReference type="InterPro" id="IPR036875">
    <property type="entry name" value="Znf_CCHC_sf"/>
</dbReference>
<keyword evidence="2" id="KW-0479">Metal-binding</keyword>
<proteinExistence type="predicted"/>
<evidence type="ECO:0000313" key="6">
    <source>
        <dbReference type="EMBL" id="KIJ08061.1"/>
    </source>
</evidence>
<keyword evidence="4" id="KW-0732">Signal</keyword>
<dbReference type="Gene3D" id="4.10.60.10">
    <property type="entry name" value="Zinc finger, CCHC-type"/>
    <property type="match status" value="1"/>
</dbReference>
<dbReference type="Proteomes" id="UP000053647">
    <property type="component" value="Unassembled WGS sequence"/>
</dbReference>
<dbReference type="GO" id="GO:0003676">
    <property type="term" value="F:nucleic acid binding"/>
    <property type="evidence" value="ECO:0007669"/>
    <property type="project" value="InterPro"/>
</dbReference>
<feature type="chain" id="PRO_5002220543" evidence="4">
    <location>
        <begin position="20"/>
        <end position="363"/>
    </location>
</feature>
<dbReference type="HOGENOM" id="CLU_054063_0_0_1"/>
<reference evidence="6 7" key="1">
    <citation type="submission" date="2014-06" db="EMBL/GenBank/DDBJ databases">
        <authorList>
            <consortium name="DOE Joint Genome Institute"/>
            <person name="Kuo A."/>
            <person name="Kohler A."/>
            <person name="Nagy L.G."/>
            <person name="Floudas D."/>
            <person name="Copeland A."/>
            <person name="Barry K.W."/>
            <person name="Cichocki N."/>
            <person name="Veneault-Fourrey C."/>
            <person name="LaButti K."/>
            <person name="Lindquist E.A."/>
            <person name="Lipzen A."/>
            <person name="Lundell T."/>
            <person name="Morin E."/>
            <person name="Murat C."/>
            <person name="Sun H."/>
            <person name="Tunlid A."/>
            <person name="Henrissat B."/>
            <person name="Grigoriev I.V."/>
            <person name="Hibbett D.S."/>
            <person name="Martin F."/>
            <person name="Nordberg H.P."/>
            <person name="Cantor M.N."/>
            <person name="Hua S.X."/>
        </authorList>
    </citation>
    <scope>NUCLEOTIDE SEQUENCE [LARGE SCALE GENOMIC DNA]</scope>
    <source>
        <strain evidence="6 7">ATCC 200175</strain>
    </source>
</reference>
<protein>
    <submittedName>
        <fullName evidence="6">Unplaced genomic scaffold PAXINscaffold_388, whole genome shotgun sequence</fullName>
    </submittedName>
</protein>
<organism evidence="6 7">
    <name type="scientific">Paxillus involutus ATCC 200175</name>
    <dbReference type="NCBI Taxonomy" id="664439"/>
    <lineage>
        <taxon>Eukaryota</taxon>
        <taxon>Fungi</taxon>
        <taxon>Dikarya</taxon>
        <taxon>Basidiomycota</taxon>
        <taxon>Agaricomycotina</taxon>
        <taxon>Agaricomycetes</taxon>
        <taxon>Agaricomycetidae</taxon>
        <taxon>Boletales</taxon>
        <taxon>Paxilineae</taxon>
        <taxon>Paxillaceae</taxon>
        <taxon>Paxillus</taxon>
    </lineage>
</organism>
<dbReference type="SUPFAM" id="SSF57756">
    <property type="entry name" value="Retrovirus zinc finger-like domains"/>
    <property type="match status" value="1"/>
</dbReference>
<keyword evidence="2" id="KW-0862">Zinc</keyword>
<name>A0A0C9TL53_PAXIN</name>
<reference evidence="7" key="2">
    <citation type="submission" date="2015-01" db="EMBL/GenBank/DDBJ databases">
        <title>Evolutionary Origins and Diversification of the Mycorrhizal Mutualists.</title>
        <authorList>
            <consortium name="DOE Joint Genome Institute"/>
            <consortium name="Mycorrhizal Genomics Consortium"/>
            <person name="Kohler A."/>
            <person name="Kuo A."/>
            <person name="Nagy L.G."/>
            <person name="Floudas D."/>
            <person name="Copeland A."/>
            <person name="Barry K.W."/>
            <person name="Cichocki N."/>
            <person name="Veneault-Fourrey C."/>
            <person name="LaButti K."/>
            <person name="Lindquist E.A."/>
            <person name="Lipzen A."/>
            <person name="Lundell T."/>
            <person name="Morin E."/>
            <person name="Murat C."/>
            <person name="Riley R."/>
            <person name="Ohm R."/>
            <person name="Sun H."/>
            <person name="Tunlid A."/>
            <person name="Henrissat B."/>
            <person name="Grigoriev I.V."/>
            <person name="Hibbett D.S."/>
            <person name="Martin F."/>
        </authorList>
    </citation>
    <scope>NUCLEOTIDE SEQUENCE [LARGE SCALE GENOMIC DNA]</scope>
    <source>
        <strain evidence="7">ATCC 200175</strain>
    </source>
</reference>
<evidence type="ECO:0000259" key="5">
    <source>
        <dbReference type="PROSITE" id="PS50158"/>
    </source>
</evidence>
<evidence type="ECO:0000256" key="2">
    <source>
        <dbReference type="PROSITE-ProRule" id="PRU00047"/>
    </source>
</evidence>
<evidence type="ECO:0000256" key="4">
    <source>
        <dbReference type="SAM" id="SignalP"/>
    </source>
</evidence>
<dbReference type="InterPro" id="IPR001878">
    <property type="entry name" value="Znf_CCHC"/>
</dbReference>
<dbReference type="AlphaFoldDB" id="A0A0C9TL53"/>